<dbReference type="InterPro" id="IPR037152">
    <property type="entry name" value="L-asparaginase_N_sf"/>
</dbReference>
<feature type="binding site" evidence="2">
    <location>
        <begin position="80"/>
        <end position="81"/>
    </location>
    <ligand>
        <name>substrate</name>
    </ligand>
</feature>
<evidence type="ECO:0000313" key="4">
    <source>
        <dbReference type="EMBL" id="PQJ28565.1"/>
    </source>
</evidence>
<dbReference type="InterPro" id="IPR006034">
    <property type="entry name" value="Asparaginase/glutaminase-like"/>
</dbReference>
<dbReference type="PANTHER" id="PTHR11707:SF28">
    <property type="entry name" value="60 KDA LYSOPHOSPHOLIPASE"/>
    <property type="match status" value="1"/>
</dbReference>
<dbReference type="RefSeq" id="WP_105043063.1">
    <property type="nucleotide sequence ID" value="NZ_MQWA01000001.1"/>
</dbReference>
<dbReference type="PROSITE" id="PS51732">
    <property type="entry name" value="ASN_GLN_ASE_3"/>
    <property type="match status" value="1"/>
</dbReference>
<comment type="caution">
    <text evidence="4">The sequence shown here is derived from an EMBL/GenBank/DDBJ whole genome shotgun (WGS) entry which is preliminary data.</text>
</comment>
<dbReference type="SUPFAM" id="SSF53774">
    <property type="entry name" value="Glutaminase/Asparaginase"/>
    <property type="match status" value="1"/>
</dbReference>
<evidence type="ECO:0000256" key="2">
    <source>
        <dbReference type="PIRSR" id="PIRSR001220-2"/>
    </source>
</evidence>
<dbReference type="PIRSF" id="PIRSF001220">
    <property type="entry name" value="L-ASNase_gatD"/>
    <property type="match status" value="1"/>
</dbReference>
<dbReference type="Pfam" id="PF00710">
    <property type="entry name" value="Asparaginase"/>
    <property type="match status" value="1"/>
</dbReference>
<evidence type="ECO:0000313" key="5">
    <source>
        <dbReference type="Proteomes" id="UP000239907"/>
    </source>
</evidence>
<name>A0A2S7U0P6_9BACT</name>
<dbReference type="InterPro" id="IPR027474">
    <property type="entry name" value="L-asparaginase_N"/>
</dbReference>
<proteinExistence type="predicted"/>
<dbReference type="PANTHER" id="PTHR11707">
    <property type="entry name" value="L-ASPARAGINASE"/>
    <property type="match status" value="1"/>
</dbReference>
<sequence>MLVLTTGGTIDKIYFDALSQYEIGEPTVPHIFKEVGFTLPYHCDSLMKKDSLEVTEADRELIRKRCEEAKESQIVITHGTDTMCATAEFLIGVEGKTIVLTGALAPSRFRETDAVFNVGTALGAVQSMPAGVYLAMHGQVFRAGEVWKNLETRRFELIQ</sequence>
<organism evidence="4 5">
    <name type="scientific">Rubritalea profundi</name>
    <dbReference type="NCBI Taxonomy" id="1658618"/>
    <lineage>
        <taxon>Bacteria</taxon>
        <taxon>Pseudomonadati</taxon>
        <taxon>Verrucomicrobiota</taxon>
        <taxon>Verrucomicrobiia</taxon>
        <taxon>Verrucomicrobiales</taxon>
        <taxon>Rubritaleaceae</taxon>
        <taxon>Rubritalea</taxon>
    </lineage>
</organism>
<reference evidence="4 5" key="1">
    <citation type="submission" date="2016-12" db="EMBL/GenBank/DDBJ databases">
        <title>Study of bacterial adaptation to deep sea.</title>
        <authorList>
            <person name="Song J."/>
            <person name="Yoshizawa S."/>
            <person name="Kogure K."/>
        </authorList>
    </citation>
    <scope>NUCLEOTIDE SEQUENCE [LARGE SCALE GENOMIC DNA]</scope>
    <source>
        <strain evidence="4 5">SAORIC-165</strain>
    </source>
</reference>
<evidence type="ECO:0000256" key="1">
    <source>
        <dbReference type="PIRSR" id="PIRSR001220-1"/>
    </source>
</evidence>
<feature type="active site" description="O-isoaspartyl threonine intermediate" evidence="1">
    <location>
        <position position="9"/>
    </location>
</feature>
<feature type="binding site" evidence="2">
    <location>
        <position position="51"/>
    </location>
    <ligand>
        <name>substrate</name>
    </ligand>
</feature>
<gene>
    <name evidence="4" type="ORF">BSZ32_08610</name>
</gene>
<dbReference type="Gene3D" id="3.40.50.1170">
    <property type="entry name" value="L-asparaginase, N-terminal domain"/>
    <property type="match status" value="1"/>
</dbReference>
<evidence type="ECO:0000259" key="3">
    <source>
        <dbReference type="Pfam" id="PF00710"/>
    </source>
</evidence>
<dbReference type="AlphaFoldDB" id="A0A2S7U0P6"/>
<dbReference type="InterPro" id="IPR036152">
    <property type="entry name" value="Asp/glu_Ase-like_sf"/>
</dbReference>
<feature type="domain" description="L-asparaginase N-terminal" evidence="3">
    <location>
        <begin position="2"/>
        <end position="149"/>
    </location>
</feature>
<dbReference type="PIRSF" id="PIRSF500176">
    <property type="entry name" value="L_ASNase"/>
    <property type="match status" value="1"/>
</dbReference>
<dbReference type="GO" id="GO:0004067">
    <property type="term" value="F:asparaginase activity"/>
    <property type="evidence" value="ECO:0007669"/>
    <property type="project" value="UniProtKB-UniRule"/>
</dbReference>
<protein>
    <submittedName>
        <fullName evidence="4">Asparaginase</fullName>
    </submittedName>
</protein>
<dbReference type="OrthoDB" id="9788068at2"/>
<dbReference type="Proteomes" id="UP000239907">
    <property type="component" value="Unassembled WGS sequence"/>
</dbReference>
<dbReference type="EMBL" id="MQWA01000001">
    <property type="protein sequence ID" value="PQJ28565.1"/>
    <property type="molecule type" value="Genomic_DNA"/>
</dbReference>
<accession>A0A2S7U0P6</accession>
<keyword evidence="5" id="KW-1185">Reference proteome</keyword>
<dbReference type="PRINTS" id="PR00139">
    <property type="entry name" value="ASNGLNASE"/>
</dbReference>